<accession>A0AC35TVT6</accession>
<evidence type="ECO:0000313" key="2">
    <source>
        <dbReference type="WBParaSite" id="RSKR_0000453400.1"/>
    </source>
</evidence>
<proteinExistence type="predicted"/>
<dbReference type="WBParaSite" id="RSKR_0000453400.1">
    <property type="protein sequence ID" value="RSKR_0000453400.1"/>
    <property type="gene ID" value="RSKR_0000453400"/>
</dbReference>
<name>A0AC35TVT6_9BILA</name>
<reference evidence="2" key="1">
    <citation type="submission" date="2016-11" db="UniProtKB">
        <authorList>
            <consortium name="WormBaseParasite"/>
        </authorList>
    </citation>
    <scope>IDENTIFICATION</scope>
    <source>
        <strain evidence="2">KR3021</strain>
    </source>
</reference>
<protein>
    <submittedName>
        <fullName evidence="2">Flavin-containing monooxygenase</fullName>
    </submittedName>
</protein>
<sequence>MDNNTHPVVNNRNLNLRICIIGAGLRGLTAWTFFKNEGFRNVVLYEKEKEKLMTRRVGKHISSNVFEGEICSMPHPIIQFPNCNFKGFTTSYPTKAEVLNYLEQIGSDLDDQIEFNHKVIEAIRKGNNWEVETRHEDTGAKKRQLFDVLLICCGRKNLPFIPKLLLKFGVIQSECKSTRTIIHSREYKGNEKYVGKVLALIGRDTEKLTAILRDVHKVASKVYVFDVLSYFITSKMTDIPKNVEFITLAGYTIDICGTDISTLSRDKPIVDVDVLICCTGFVFDLKFLTNYSQLELSEDGKLIEEIICDIFSIRHIDSMFFIGLKDSDMPFRFITNQLRAILSKLNGTHDQRFFQRGIEETLIEKVERAKAYRLFKPLKEITFQDFEHYKEMEPLKVFQQLRSLTNITISQEPMFHRLYNYVLSQRAKLPFTYHLEKICVKPDGAFTVYYDDVEEAPLVDLPSAISSVWNFGYKVLKDNVITSSTSKGLFFNHQTKWEKRYIIYTKNGLLLIYKENNKGFLVDIQDAKSIKLDKFTLTFEGVKQKFAGITLAYSFGKMTFLFDDGQRNTWCSSMLNNFHEEVKINQQIAYDRKVVAGGSRMFGTFIMPNHPRSVNDISISRSNQPMTMDSFVDGLTLTSTPFTDQSINPNQMKPSTIEAVLVRSSRIEISTNQSSES</sequence>
<dbReference type="Proteomes" id="UP000095286">
    <property type="component" value="Unplaced"/>
</dbReference>
<organism evidence="1 2">
    <name type="scientific">Rhabditophanes sp. KR3021</name>
    <dbReference type="NCBI Taxonomy" id="114890"/>
    <lineage>
        <taxon>Eukaryota</taxon>
        <taxon>Metazoa</taxon>
        <taxon>Ecdysozoa</taxon>
        <taxon>Nematoda</taxon>
        <taxon>Chromadorea</taxon>
        <taxon>Rhabditida</taxon>
        <taxon>Tylenchina</taxon>
        <taxon>Panagrolaimomorpha</taxon>
        <taxon>Strongyloidoidea</taxon>
        <taxon>Alloionematidae</taxon>
        <taxon>Rhabditophanes</taxon>
    </lineage>
</organism>
<evidence type="ECO:0000313" key="1">
    <source>
        <dbReference type="Proteomes" id="UP000095286"/>
    </source>
</evidence>